<evidence type="ECO:0000313" key="1">
    <source>
        <dbReference type="EMBL" id="SDG82271.1"/>
    </source>
</evidence>
<gene>
    <name evidence="1" type="ORF">SAMN04488027_10843</name>
</gene>
<organism evidence="1 2">
    <name type="scientific">Psychroflexus sediminis</name>
    <dbReference type="NCBI Taxonomy" id="470826"/>
    <lineage>
        <taxon>Bacteria</taxon>
        <taxon>Pseudomonadati</taxon>
        <taxon>Bacteroidota</taxon>
        <taxon>Flavobacteriia</taxon>
        <taxon>Flavobacteriales</taxon>
        <taxon>Flavobacteriaceae</taxon>
        <taxon>Psychroflexus</taxon>
    </lineage>
</organism>
<proteinExistence type="predicted"/>
<dbReference type="RefSeq" id="WP_093368121.1">
    <property type="nucleotide sequence ID" value="NZ_FNCW01000008.1"/>
</dbReference>
<dbReference type="Pfam" id="PF10117">
    <property type="entry name" value="McrBC"/>
    <property type="match status" value="1"/>
</dbReference>
<reference evidence="1 2" key="1">
    <citation type="submission" date="2016-10" db="EMBL/GenBank/DDBJ databases">
        <authorList>
            <person name="de Groot N.N."/>
        </authorList>
    </citation>
    <scope>NUCLEOTIDE SEQUENCE [LARGE SCALE GENOMIC DNA]</scope>
    <source>
        <strain evidence="1 2">DSM 19803</strain>
    </source>
</reference>
<dbReference type="Proteomes" id="UP000199296">
    <property type="component" value="Unassembled WGS sequence"/>
</dbReference>
<dbReference type="EMBL" id="FNCW01000008">
    <property type="protein sequence ID" value="SDG82271.1"/>
    <property type="molecule type" value="Genomic_DNA"/>
</dbReference>
<keyword evidence="2" id="KW-1185">Reference proteome</keyword>
<name>A0A1G7XDY5_9FLAO</name>
<accession>A0A1G7XDY5</accession>
<dbReference type="PANTHER" id="PTHR38733">
    <property type="entry name" value="PROTEIN MCRC"/>
    <property type="match status" value="1"/>
</dbReference>
<sequence>MDIRNKHIRVFEYEKITLHKDDKGRYLLPAELSKLYDFNDRNGNKFFTGIRDGVKFQNYVGVIQIGGLTIEILPKADQKKTPHKEEYDHWHKVLLDMLRICRRIQISSVSEASLKRRYNSILDLYFETYLDELEHLIHTGLIKKYRKQSGNLNALKGRIEFSKNIQKNLIHKERFYTHHQVYDYDHLINQILLEGLNVLSTISSNPILKDRISRITSLFPEVKKLKVQSTHFRKLKETRKTVPYAKAIQIARMILLNYSPDIIRGQENMLTLLFDMNKLWEEYIYRMLVRVKTDDLTVSFQNSQAFWEQRTIRPDLVITKKGSSETFIIDTKWKVLDTHNPKPSDDDLKQMYAYNFYWNAKRSMLLYPNSSTIEEHFGTFWKGRENPQDNQCKVGFVNILNAQGHLNFGIGQEILDKMIE</sequence>
<dbReference type="OrthoDB" id="307209at2"/>
<dbReference type="InterPro" id="IPR011604">
    <property type="entry name" value="PDDEXK-like_dom_sf"/>
</dbReference>
<dbReference type="PANTHER" id="PTHR38733:SF1">
    <property type="entry name" value="TYPE IV METHYL-DIRECTED RESTRICTION ENZYME ECOKMCRBC"/>
    <property type="match status" value="1"/>
</dbReference>
<evidence type="ECO:0000313" key="2">
    <source>
        <dbReference type="Proteomes" id="UP000199296"/>
    </source>
</evidence>
<protein>
    <submittedName>
        <fullName evidence="1">5-methylcytosine-specific restriction enzyme subunit McrC</fullName>
    </submittedName>
</protein>
<dbReference type="Gene3D" id="3.90.320.10">
    <property type="match status" value="1"/>
</dbReference>
<dbReference type="InterPro" id="IPR019292">
    <property type="entry name" value="McrC"/>
</dbReference>
<dbReference type="STRING" id="470826.SAMN04488027_10843"/>
<dbReference type="AlphaFoldDB" id="A0A1G7XDY5"/>